<accession>A0A096BKK6</accession>
<dbReference type="InterPro" id="IPR010095">
    <property type="entry name" value="Cas12f1-like_TNB"/>
</dbReference>
<dbReference type="EMBL" id="AZTB01000003">
    <property type="protein sequence ID" value="KGG81293.1"/>
    <property type="molecule type" value="Genomic_DNA"/>
</dbReference>
<evidence type="ECO:0000259" key="2">
    <source>
        <dbReference type="Pfam" id="PF07282"/>
    </source>
</evidence>
<dbReference type="Proteomes" id="UP000029622">
    <property type="component" value="Unassembled WGS sequence"/>
</dbReference>
<proteinExistence type="predicted"/>
<keyword evidence="1" id="KW-0238">DNA-binding</keyword>
<organism evidence="3 4">
    <name type="scientific">Caloranaerobacter azorensis H53214</name>
    <dbReference type="NCBI Taxonomy" id="1156417"/>
    <lineage>
        <taxon>Bacteria</taxon>
        <taxon>Bacillati</taxon>
        <taxon>Bacillota</taxon>
        <taxon>Tissierellia</taxon>
        <taxon>Tissierellales</taxon>
        <taxon>Thermohalobacteraceae</taxon>
        <taxon>Caloranaerobacter</taxon>
    </lineage>
</organism>
<sequence length="99" mass="11288">MQIPYEMFINQIQYKSEEVGINVIVVEESYTSKASFLDKDEMKQNIKFSGKRIKRGLYKSKDSILINADVNGAYNIIRKVFPKAFINGIEGVGLHSVKL</sequence>
<evidence type="ECO:0000313" key="4">
    <source>
        <dbReference type="Proteomes" id="UP000029622"/>
    </source>
</evidence>
<feature type="domain" description="Cas12f1-like TNB" evidence="2">
    <location>
        <begin position="5"/>
        <end position="76"/>
    </location>
</feature>
<gene>
    <name evidence="3" type="ORF">Y919_01335</name>
</gene>
<dbReference type="STRING" id="1156417.Y919_01335"/>
<protein>
    <recommendedName>
        <fullName evidence="2">Cas12f1-like TNB domain-containing protein</fullName>
    </recommendedName>
</protein>
<evidence type="ECO:0000256" key="1">
    <source>
        <dbReference type="ARBA" id="ARBA00023125"/>
    </source>
</evidence>
<dbReference type="RefSeq" id="WP_035161616.1">
    <property type="nucleotide sequence ID" value="NZ_AZTB01000003.1"/>
</dbReference>
<comment type="caution">
    <text evidence="3">The sequence shown here is derived from an EMBL/GenBank/DDBJ whole genome shotgun (WGS) entry which is preliminary data.</text>
</comment>
<evidence type="ECO:0000313" key="3">
    <source>
        <dbReference type="EMBL" id="KGG81293.1"/>
    </source>
</evidence>
<reference evidence="3 4" key="1">
    <citation type="submission" date="2013-12" db="EMBL/GenBank/DDBJ databases">
        <title>Draft genome sequence of Caloranaerobacter sp. H53214.</title>
        <authorList>
            <person name="Jiang L.J."/>
            <person name="Shao Z.Z."/>
            <person name="Long M.N."/>
        </authorList>
    </citation>
    <scope>NUCLEOTIDE SEQUENCE [LARGE SCALE GENOMIC DNA]</scope>
    <source>
        <strain evidence="3 4">H53214</strain>
    </source>
</reference>
<dbReference type="Pfam" id="PF07282">
    <property type="entry name" value="Cas12f1-like_TNB"/>
    <property type="match status" value="1"/>
</dbReference>
<dbReference type="GO" id="GO:0003677">
    <property type="term" value="F:DNA binding"/>
    <property type="evidence" value="ECO:0007669"/>
    <property type="project" value="UniProtKB-KW"/>
</dbReference>
<dbReference type="AlphaFoldDB" id="A0A096BKK6"/>
<name>A0A096BKK6_9FIRM</name>